<feature type="domain" description="FAD-binding PCMH-type" evidence="7">
    <location>
        <begin position="90"/>
        <end position="261"/>
    </location>
</feature>
<evidence type="ECO:0000256" key="5">
    <source>
        <dbReference type="ARBA" id="ARBA00023002"/>
    </source>
</evidence>
<proteinExistence type="inferred from homology"/>
<dbReference type="RefSeq" id="WP_146480967.1">
    <property type="nucleotide sequence ID" value="NZ_CP042266.1"/>
</dbReference>
<dbReference type="PROSITE" id="PS51257">
    <property type="entry name" value="PROKAR_LIPOPROTEIN"/>
    <property type="match status" value="1"/>
</dbReference>
<dbReference type="AlphaFoldDB" id="A0A5B8JB07"/>
<dbReference type="GO" id="GO:0071949">
    <property type="term" value="F:FAD binding"/>
    <property type="evidence" value="ECO:0007669"/>
    <property type="project" value="InterPro"/>
</dbReference>
<dbReference type="GO" id="GO:0016491">
    <property type="term" value="F:oxidoreductase activity"/>
    <property type="evidence" value="ECO:0007669"/>
    <property type="project" value="UniProtKB-KW"/>
</dbReference>
<name>A0A5B8JB07_9ACTN</name>
<dbReference type="InterPro" id="IPR050416">
    <property type="entry name" value="FAD-linked_Oxidoreductase"/>
</dbReference>
<sequence>MDRRALLGSLAAALTATACSPDRRSGAAPSVRVPAPRTPSAAPSGSAPAHGGRPARAAAWRSLGGGLDGWLVLPGDADYATARQLYNTRFDGLRPAAVAYTEGLEDIRECLRFARAHRIPVAVRNGGHSYGGWSSGDGRLIIDVSPLDSVTPDGRDAAEVGAGARIIDLYRGLDRVGRTVPAGSCASVGVTGLTLGGGHGVTSRAYGLTCDNLTAATIVTAEGRVREVSAEREPGLFWALRGAGGGNFGVVTALRFRTHPAPEVIVGYLSWPWSRAAAVLTAWQRWAPDLPDEIWSGCHLAAGPGGEPTLSVAALSLGTESGLRDAVDRLADRAGASATSVSLRPRPHLDAMLGYAGCGGLAAEQCALPGALPGRSRSGVLPRETYASASGFFDRELPAAGVRALITAAERFTRLPAGRAEGAIQLTALGGAVNRVDPRATAFVHRRSRVLAQYTAAWAAGTAGRPERAWLRGTHAALRGWASGAAYQNYPDAELRDWRRAYYGPATARLARLKARYDPERVFDFPQAL</sequence>
<evidence type="ECO:0000256" key="1">
    <source>
        <dbReference type="ARBA" id="ARBA00001974"/>
    </source>
</evidence>
<evidence type="ECO:0000256" key="4">
    <source>
        <dbReference type="ARBA" id="ARBA00022827"/>
    </source>
</evidence>
<dbReference type="PANTHER" id="PTHR42973">
    <property type="entry name" value="BINDING OXIDOREDUCTASE, PUTATIVE (AFU_ORTHOLOGUE AFUA_1G17690)-RELATED"/>
    <property type="match status" value="1"/>
</dbReference>
<dbReference type="Gene3D" id="3.40.462.20">
    <property type="match status" value="1"/>
</dbReference>
<evidence type="ECO:0000313" key="8">
    <source>
        <dbReference type="EMBL" id="QDY77634.1"/>
    </source>
</evidence>
<reference evidence="8 9" key="1">
    <citation type="submission" date="2019-07" db="EMBL/GenBank/DDBJ databases">
        <authorList>
            <person name="Zhu P."/>
        </authorList>
    </citation>
    <scope>NUCLEOTIDE SEQUENCE [LARGE SCALE GENOMIC DNA]</scope>
    <source>
        <strain evidence="8 9">SSL-25</strain>
    </source>
</reference>
<evidence type="ECO:0000256" key="3">
    <source>
        <dbReference type="ARBA" id="ARBA00022630"/>
    </source>
</evidence>
<feature type="region of interest" description="Disordered" evidence="6">
    <location>
        <begin position="20"/>
        <end position="53"/>
    </location>
</feature>
<comment type="cofactor">
    <cofactor evidence="1">
        <name>FAD</name>
        <dbReference type="ChEBI" id="CHEBI:57692"/>
    </cofactor>
</comment>
<dbReference type="KEGG" id="sqz:FQU76_15095"/>
<gene>
    <name evidence="8" type="ORF">FQU76_15095</name>
</gene>
<dbReference type="SUPFAM" id="SSF56176">
    <property type="entry name" value="FAD-binding/transporter-associated domain-like"/>
    <property type="match status" value="1"/>
</dbReference>
<dbReference type="Pfam" id="PF01565">
    <property type="entry name" value="FAD_binding_4"/>
    <property type="match status" value="1"/>
</dbReference>
<keyword evidence="9" id="KW-1185">Reference proteome</keyword>
<keyword evidence="4" id="KW-0274">FAD</keyword>
<feature type="compositionally biased region" description="Low complexity" evidence="6">
    <location>
        <begin position="34"/>
        <end position="53"/>
    </location>
</feature>
<evidence type="ECO:0000259" key="7">
    <source>
        <dbReference type="PROSITE" id="PS51387"/>
    </source>
</evidence>
<dbReference type="Gene3D" id="3.30.43.10">
    <property type="entry name" value="Uridine Diphospho-n-acetylenolpyruvylglucosamine Reductase, domain 2"/>
    <property type="match status" value="1"/>
</dbReference>
<accession>A0A5B8JB07</accession>
<dbReference type="EMBL" id="CP042266">
    <property type="protein sequence ID" value="QDY77634.1"/>
    <property type="molecule type" value="Genomic_DNA"/>
</dbReference>
<keyword evidence="3" id="KW-0285">Flavoprotein</keyword>
<dbReference type="OrthoDB" id="545125at2"/>
<organism evidence="8 9">
    <name type="scientific">Streptomyces qinzhouensis</name>
    <dbReference type="NCBI Taxonomy" id="2599401"/>
    <lineage>
        <taxon>Bacteria</taxon>
        <taxon>Bacillati</taxon>
        <taxon>Actinomycetota</taxon>
        <taxon>Actinomycetes</taxon>
        <taxon>Kitasatosporales</taxon>
        <taxon>Streptomycetaceae</taxon>
        <taxon>Streptomyces</taxon>
    </lineage>
</organism>
<evidence type="ECO:0000256" key="2">
    <source>
        <dbReference type="ARBA" id="ARBA00005466"/>
    </source>
</evidence>
<dbReference type="InterPro" id="IPR012951">
    <property type="entry name" value="BBE"/>
</dbReference>
<evidence type="ECO:0000256" key="6">
    <source>
        <dbReference type="SAM" id="MobiDB-lite"/>
    </source>
</evidence>
<dbReference type="InterPro" id="IPR016167">
    <property type="entry name" value="FAD-bd_PCMH_sub1"/>
</dbReference>
<dbReference type="InterPro" id="IPR016166">
    <property type="entry name" value="FAD-bd_PCMH"/>
</dbReference>
<comment type="similarity">
    <text evidence="2">Belongs to the oxygen-dependent FAD-linked oxidoreductase family.</text>
</comment>
<evidence type="ECO:0000313" key="9">
    <source>
        <dbReference type="Proteomes" id="UP000320580"/>
    </source>
</evidence>
<keyword evidence="5" id="KW-0560">Oxidoreductase</keyword>
<dbReference type="Pfam" id="PF08031">
    <property type="entry name" value="BBE"/>
    <property type="match status" value="1"/>
</dbReference>
<dbReference type="PANTHER" id="PTHR42973:SF39">
    <property type="entry name" value="FAD-BINDING PCMH-TYPE DOMAIN-CONTAINING PROTEIN"/>
    <property type="match status" value="1"/>
</dbReference>
<dbReference type="Proteomes" id="UP000320580">
    <property type="component" value="Chromosome"/>
</dbReference>
<dbReference type="InterPro" id="IPR036318">
    <property type="entry name" value="FAD-bd_PCMH-like_sf"/>
</dbReference>
<dbReference type="PROSITE" id="PS51387">
    <property type="entry name" value="FAD_PCMH"/>
    <property type="match status" value="1"/>
</dbReference>
<dbReference type="Gene3D" id="3.30.465.10">
    <property type="match status" value="1"/>
</dbReference>
<dbReference type="InterPro" id="IPR016169">
    <property type="entry name" value="FAD-bd_PCMH_sub2"/>
</dbReference>
<dbReference type="InterPro" id="IPR006094">
    <property type="entry name" value="Oxid_FAD_bind_N"/>
</dbReference>
<protein>
    <submittedName>
        <fullName evidence="8">FAD-binding oxidoreductase</fullName>
    </submittedName>
</protein>